<dbReference type="AlphaFoldDB" id="M1YQX1"/>
<protein>
    <submittedName>
        <fullName evidence="1">Uncharacterized protein</fullName>
    </submittedName>
</protein>
<dbReference type="HOGENOM" id="CLU_133721_0_0_9"/>
<name>M1YQX1_9FIRM</name>
<accession>M1YQX1</accession>
<proteinExistence type="predicted"/>
<keyword evidence="2" id="KW-1185">Reference proteome</keyword>
<gene>
    <name evidence="1" type="ORF">CUESP1_3108</name>
</gene>
<dbReference type="Proteomes" id="UP000245423">
    <property type="component" value="Chromosome 1"/>
</dbReference>
<dbReference type="EMBL" id="LT669839">
    <property type="protein sequence ID" value="SHD78436.1"/>
    <property type="molecule type" value="Genomic_DNA"/>
</dbReference>
<evidence type="ECO:0000313" key="1">
    <source>
        <dbReference type="EMBL" id="SHD78436.1"/>
    </source>
</evidence>
<dbReference type="RefSeq" id="WP_005582574.1">
    <property type="nucleotide sequence ID" value="NZ_LT669839.1"/>
</dbReference>
<dbReference type="OrthoDB" id="2138703at2"/>
<reference evidence="1 2" key="1">
    <citation type="submission" date="2016-11" db="EMBL/GenBank/DDBJ databases">
        <authorList>
            <person name="Manzoor S."/>
        </authorList>
    </citation>
    <scope>NUCLEOTIDE SEQUENCE [LARGE SCALE GENOMIC DNA]</scope>
    <source>
        <strain evidence="1">Clostridium ultunense strain Esp</strain>
    </source>
</reference>
<sequence>MNPMLKKLVDQDFMTESQGEYLEEAITRKESIIVSGHKGWGIRPLMATLMAVAKINSKAVQVKGFDDLKNDEAEYFLIPGINDIDFEKLIAQAMAIPNSAFISIKDPEHPYSIFKLLKQVFKENKDSSKVYQVLECAKVDDMPKLVKITQITLDETGKLIKVDFEG</sequence>
<organism evidence="1 2">
    <name type="scientific">[Clostridium] ultunense Esp</name>
    <dbReference type="NCBI Taxonomy" id="1288971"/>
    <lineage>
        <taxon>Bacteria</taxon>
        <taxon>Bacillati</taxon>
        <taxon>Bacillota</taxon>
        <taxon>Tissierellia</taxon>
        <taxon>Tissierellales</taxon>
        <taxon>Tepidimicrobiaceae</taxon>
        <taxon>Schnuerera</taxon>
    </lineage>
</organism>
<evidence type="ECO:0000313" key="2">
    <source>
        <dbReference type="Proteomes" id="UP000245423"/>
    </source>
</evidence>